<dbReference type="VEuPathDB" id="ToxoDB:LOC34624129"/>
<feature type="region of interest" description="Disordered" evidence="5">
    <location>
        <begin position="1"/>
        <end position="33"/>
    </location>
</feature>
<sequence>MAGRRRALGDSDMGDASRRSQSHHLLSHAGVDCPHSQLPRKSFAVLQTDGGLGGSAQAACCSLPKYSKSERLRVDAVPARVSMLAQLLAHSPHLYVDQQTLRGREDMQWQLAQLSLIPQATMLAAVREGVAYHHAGLSGEERECVENGYRRGYLSVLCATTTLALGVNLPAARVIVRAPHVGRNELLSAARFQQMAGRAGRKGLEHRGEAYIICSADTLPHVQDLVKTVAAAASPERSSSTGTKGSVAAGVSALKGQHLCRFLLETVHVLLPLLRRGWEGFSRNTDGGAFGDIAAVLLQCTLRSRQESHASLVEEAAAAVRYLHTCFLLEAEAASASPPCCAMQQQFQGPSNPWLCCSGASAHEKPAVHNSARPAPHANLANAPPELVEAAHTTPSQTCRFPLRALAFPPSTLPAPCQALLQRYPCLRSPAVLARMLQAALYASDNAEAMPDSAPLLHAAPRGPPDAAPHTTSHLPASSKHPPQSRGATGQSSRAPMLSSRDEEAFAARLRLHFSALDELAAQLEGKTHPARVALPSAAAPRERPVEGRSSDVDVEGGKAGGEGGRRLALTEAGAATVEAGLAPWEGAELYADIFKTSVLGLCATNELHIIFLAAVSVGGDAQPHWRCYLSVYDSLDPACRKVADALGIRRQVICREAMRFQGTPRRSANDTADRLLHERLTFGELCTRIETETHRRFFFALLLHDVYCEGEASKFYGISSHAVQHHQLLGGRRGRLLGMPLKPLLHSALSGFLIVCLRAALSEVFSMLAGKLKLACLPVGALVSKFKDLADTQTKGSCFASNSDARRDAIVLQQFLQLEGMTPRRATALRAIQVNTCEELLNTPVYDIFKALEAAEPAFLTAADHNAEANQDAWLCKMRRQRARLLAVAVKLKDAAQKEQAMRLQALEDEAAGHWSLAEKLSEQSGDEEGSVASQQHSCLQSTDHEPTANCKS</sequence>
<keyword evidence="3" id="KW-0347">Helicase</keyword>
<dbReference type="InterPro" id="IPR048960">
    <property type="entry name" value="POLQ-like_helical"/>
</dbReference>
<dbReference type="InParanoid" id="A0A1D3D797"/>
<feature type="region of interest" description="Disordered" evidence="5">
    <location>
        <begin position="537"/>
        <end position="560"/>
    </location>
</feature>
<dbReference type="PANTHER" id="PTHR47961:SF6">
    <property type="entry name" value="DNA-DIRECTED DNA POLYMERASE"/>
    <property type="match status" value="1"/>
</dbReference>
<dbReference type="GO" id="GO:0004386">
    <property type="term" value="F:helicase activity"/>
    <property type="evidence" value="ECO:0007669"/>
    <property type="project" value="UniProtKB-KW"/>
</dbReference>
<dbReference type="InterPro" id="IPR050474">
    <property type="entry name" value="Hel308_SKI2-like"/>
</dbReference>
<dbReference type="AlphaFoldDB" id="A0A1D3D797"/>
<protein>
    <submittedName>
        <fullName evidence="7">DNA polymerase</fullName>
    </submittedName>
</protein>
<evidence type="ECO:0000313" key="7">
    <source>
        <dbReference type="EMBL" id="OEH79324.1"/>
    </source>
</evidence>
<evidence type="ECO:0000256" key="3">
    <source>
        <dbReference type="ARBA" id="ARBA00022806"/>
    </source>
</evidence>
<evidence type="ECO:0000313" key="8">
    <source>
        <dbReference type="Proteomes" id="UP000095192"/>
    </source>
</evidence>
<name>A0A1D3D797_9EIME</name>
<evidence type="ECO:0000256" key="1">
    <source>
        <dbReference type="ARBA" id="ARBA00022741"/>
    </source>
</evidence>
<reference evidence="7 8" key="1">
    <citation type="journal article" date="2016" name="BMC Genomics">
        <title>Comparative genomics reveals Cyclospora cayetanensis possesses coccidia-like metabolism and invasion components but unique surface antigens.</title>
        <authorList>
            <person name="Liu S."/>
            <person name="Wang L."/>
            <person name="Zheng H."/>
            <person name="Xu Z."/>
            <person name="Roellig D.M."/>
            <person name="Li N."/>
            <person name="Frace M.A."/>
            <person name="Tang K."/>
            <person name="Arrowood M.J."/>
            <person name="Moss D.M."/>
            <person name="Zhang L."/>
            <person name="Feng Y."/>
            <person name="Xiao L."/>
        </authorList>
    </citation>
    <scope>NUCLEOTIDE SEQUENCE [LARGE SCALE GENOMIC DNA]</scope>
    <source>
        <strain evidence="7 8">CHN_HEN01</strain>
    </source>
</reference>
<feature type="domain" description="Helicase C-terminal" evidence="6">
    <location>
        <begin position="83"/>
        <end position="246"/>
    </location>
</feature>
<dbReference type="Pfam" id="PF21099">
    <property type="entry name" value="POLQ_helical"/>
    <property type="match status" value="1"/>
</dbReference>
<feature type="region of interest" description="Disordered" evidence="5">
    <location>
        <begin position="454"/>
        <end position="502"/>
    </location>
</feature>
<feature type="compositionally biased region" description="Polar residues" evidence="5">
    <location>
        <begin position="933"/>
        <end position="943"/>
    </location>
</feature>
<dbReference type="InterPro" id="IPR027417">
    <property type="entry name" value="P-loop_NTPase"/>
</dbReference>
<dbReference type="Gene3D" id="3.40.50.300">
    <property type="entry name" value="P-loop containing nucleotide triphosphate hydrolases"/>
    <property type="match status" value="1"/>
</dbReference>
<accession>A0A1D3D797</accession>
<dbReference type="Proteomes" id="UP000095192">
    <property type="component" value="Unassembled WGS sequence"/>
</dbReference>
<evidence type="ECO:0000256" key="4">
    <source>
        <dbReference type="ARBA" id="ARBA00022840"/>
    </source>
</evidence>
<dbReference type="InterPro" id="IPR001650">
    <property type="entry name" value="Helicase_C-like"/>
</dbReference>
<dbReference type="PANTHER" id="PTHR47961">
    <property type="entry name" value="DNA POLYMERASE THETA, PUTATIVE (AFU_ORTHOLOGUE AFUA_1G05260)-RELATED"/>
    <property type="match status" value="1"/>
</dbReference>
<keyword evidence="1" id="KW-0547">Nucleotide-binding</keyword>
<dbReference type="PROSITE" id="PS51194">
    <property type="entry name" value="HELICASE_CTER"/>
    <property type="match status" value="1"/>
</dbReference>
<dbReference type="GO" id="GO:0005524">
    <property type="term" value="F:ATP binding"/>
    <property type="evidence" value="ECO:0007669"/>
    <property type="project" value="UniProtKB-KW"/>
</dbReference>
<feature type="compositionally biased region" description="Basic and acidic residues" evidence="5">
    <location>
        <begin position="541"/>
        <end position="552"/>
    </location>
</feature>
<evidence type="ECO:0000259" key="6">
    <source>
        <dbReference type="PROSITE" id="PS51194"/>
    </source>
</evidence>
<evidence type="ECO:0000256" key="2">
    <source>
        <dbReference type="ARBA" id="ARBA00022801"/>
    </source>
</evidence>
<dbReference type="VEuPathDB" id="ToxoDB:cyc_08389"/>
<evidence type="ECO:0000256" key="5">
    <source>
        <dbReference type="SAM" id="MobiDB-lite"/>
    </source>
</evidence>
<feature type="region of interest" description="Disordered" evidence="5">
    <location>
        <begin position="916"/>
        <end position="954"/>
    </location>
</feature>
<keyword evidence="4" id="KW-0067">ATP-binding</keyword>
<dbReference type="EMBL" id="JROU02000425">
    <property type="protein sequence ID" value="OEH79324.1"/>
    <property type="molecule type" value="Genomic_DNA"/>
</dbReference>
<keyword evidence="2" id="KW-0378">Hydrolase</keyword>
<dbReference type="SMART" id="SM00490">
    <property type="entry name" value="HELICc"/>
    <property type="match status" value="1"/>
</dbReference>
<dbReference type="Pfam" id="PF00271">
    <property type="entry name" value="Helicase_C"/>
    <property type="match status" value="1"/>
</dbReference>
<organism evidence="7 8">
    <name type="scientific">Cyclospora cayetanensis</name>
    <dbReference type="NCBI Taxonomy" id="88456"/>
    <lineage>
        <taxon>Eukaryota</taxon>
        <taxon>Sar</taxon>
        <taxon>Alveolata</taxon>
        <taxon>Apicomplexa</taxon>
        <taxon>Conoidasida</taxon>
        <taxon>Coccidia</taxon>
        <taxon>Eucoccidiorida</taxon>
        <taxon>Eimeriorina</taxon>
        <taxon>Eimeriidae</taxon>
        <taxon>Cyclospora</taxon>
    </lineage>
</organism>
<comment type="caution">
    <text evidence="7">The sequence shown here is derived from an EMBL/GenBank/DDBJ whole genome shotgun (WGS) entry which is preliminary data.</text>
</comment>
<keyword evidence="8" id="KW-1185">Reference proteome</keyword>
<dbReference type="SUPFAM" id="SSF52540">
    <property type="entry name" value="P-loop containing nucleoside triphosphate hydrolases"/>
    <property type="match status" value="1"/>
</dbReference>
<dbReference type="CDD" id="cd18795">
    <property type="entry name" value="SF2_C_Ski2"/>
    <property type="match status" value="1"/>
</dbReference>
<gene>
    <name evidence="7" type="ORF">cyc_08389</name>
</gene>
<proteinExistence type="predicted"/>
<dbReference type="GO" id="GO:0016787">
    <property type="term" value="F:hydrolase activity"/>
    <property type="evidence" value="ECO:0007669"/>
    <property type="project" value="UniProtKB-KW"/>
</dbReference>